<sequence>MGDPLSNPNLVHQLLRSFRNGQSGMVFACGGKFPIPNANNTTHQTPMSVGPAPTCPPVILRWDPGSRSVRAAECKLKFPLDHSDYTTVINMQQLLQDMQPATFGYKGQDVLDASYRKASKLDPSHFACTFSPHEIGIIDEVARILLPGFEDKTKPKKNTPCEPQVERVTVMRAELYKLDVYAGPSGHFKAHVNTPRSTEQIGSLVVCLPCVHQGGQLEVRHEGRTMTFDWSMPETARPEIQWAALYSDCEHEVMEVTSGHRITLTYNLYASSITGSQQVGNDLMDPTQLQFYDILHSLFLQENFMPDGGYLGVHCPHAYPHTSKSARLPSILKGADMVAWETFRSLGCGVRLRPVSELPECHTDNEELMYPLSESKRKETDSDNVDPSKENNDDQPMTDSGPPPSGSDANAVRASDQDDGDQPMADEPGPPASGSKHLATDANDAQAVQEGDGDQPVAVVPKVSAIGPERWMIDADEVEALQQELKEYQSLPTTDFHGLEPADLLVPRGNIGKKVEKVAAAEFERIGLPGGCLVLGDGLSFHTDPDLIDGDVGMGEVLDRWIDQKASRDEVTAKQPERVLYEEVAWLNHSGIHKEPQISYGIYGNEAETAIMYSTCGIVAEVPPYTMLKVLLGKE</sequence>
<dbReference type="PANTHER" id="PTHR33099:SF7">
    <property type="entry name" value="MYND-TYPE DOMAIN-CONTAINING PROTEIN"/>
    <property type="match status" value="1"/>
</dbReference>
<feature type="region of interest" description="Disordered" evidence="1">
    <location>
        <begin position="363"/>
        <end position="456"/>
    </location>
</feature>
<gene>
    <name evidence="2" type="ORF">FJTKL_01166</name>
</gene>
<organism evidence="2 3">
    <name type="scientific">Diaporthe vaccinii</name>
    <dbReference type="NCBI Taxonomy" id="105482"/>
    <lineage>
        <taxon>Eukaryota</taxon>
        <taxon>Fungi</taxon>
        <taxon>Dikarya</taxon>
        <taxon>Ascomycota</taxon>
        <taxon>Pezizomycotina</taxon>
        <taxon>Sordariomycetes</taxon>
        <taxon>Sordariomycetidae</taxon>
        <taxon>Diaporthales</taxon>
        <taxon>Diaporthaceae</taxon>
        <taxon>Diaporthe</taxon>
        <taxon>Diaporthe eres species complex</taxon>
    </lineage>
</organism>
<evidence type="ECO:0000256" key="1">
    <source>
        <dbReference type="SAM" id="MobiDB-lite"/>
    </source>
</evidence>
<reference evidence="2 3" key="1">
    <citation type="submission" date="2024-03" db="EMBL/GenBank/DDBJ databases">
        <title>A high-quality draft genome sequence of Diaporthe vaccinii, a causative agent of upright dieback and viscid rot disease in cranberry plants.</title>
        <authorList>
            <person name="Sarrasin M."/>
            <person name="Lang B.F."/>
            <person name="Burger G."/>
        </authorList>
    </citation>
    <scope>NUCLEOTIDE SEQUENCE [LARGE SCALE GENOMIC DNA]</scope>
    <source>
        <strain evidence="2 3">IS7</strain>
    </source>
</reference>
<protein>
    <recommendedName>
        <fullName evidence="4">Fe2OG dioxygenase domain-containing protein</fullName>
    </recommendedName>
</protein>
<name>A0ABR4F5D4_9PEZI</name>
<dbReference type="Proteomes" id="UP001600888">
    <property type="component" value="Unassembled WGS sequence"/>
</dbReference>
<accession>A0ABR4F5D4</accession>
<keyword evidence="3" id="KW-1185">Reference proteome</keyword>
<evidence type="ECO:0008006" key="4">
    <source>
        <dbReference type="Google" id="ProtNLM"/>
    </source>
</evidence>
<evidence type="ECO:0000313" key="3">
    <source>
        <dbReference type="Proteomes" id="UP001600888"/>
    </source>
</evidence>
<dbReference type="PANTHER" id="PTHR33099">
    <property type="entry name" value="FE2OG DIOXYGENASE DOMAIN-CONTAINING PROTEIN"/>
    <property type="match status" value="1"/>
</dbReference>
<comment type="caution">
    <text evidence="2">The sequence shown here is derived from an EMBL/GenBank/DDBJ whole genome shotgun (WGS) entry which is preliminary data.</text>
</comment>
<dbReference type="EMBL" id="JBAWTH010000011">
    <property type="protein sequence ID" value="KAL2289869.1"/>
    <property type="molecule type" value="Genomic_DNA"/>
</dbReference>
<evidence type="ECO:0000313" key="2">
    <source>
        <dbReference type="EMBL" id="KAL2289869.1"/>
    </source>
</evidence>
<proteinExistence type="predicted"/>
<dbReference type="Gene3D" id="2.60.120.620">
    <property type="entry name" value="q2cbj1_9rhob like domain"/>
    <property type="match status" value="1"/>
</dbReference>
<feature type="compositionally biased region" description="Basic and acidic residues" evidence="1">
    <location>
        <begin position="374"/>
        <end position="392"/>
    </location>
</feature>